<dbReference type="InParanoid" id="Q23WW6"/>
<keyword evidence="2" id="KW-1185">Reference proteome</keyword>
<dbReference type="GeneID" id="7823806"/>
<evidence type="ECO:0000313" key="1">
    <source>
        <dbReference type="EMBL" id="EAS00979.1"/>
    </source>
</evidence>
<organism evidence="1 2">
    <name type="scientific">Tetrahymena thermophila (strain SB210)</name>
    <dbReference type="NCBI Taxonomy" id="312017"/>
    <lineage>
        <taxon>Eukaryota</taxon>
        <taxon>Sar</taxon>
        <taxon>Alveolata</taxon>
        <taxon>Ciliophora</taxon>
        <taxon>Intramacronucleata</taxon>
        <taxon>Oligohymenophorea</taxon>
        <taxon>Hymenostomatida</taxon>
        <taxon>Tetrahymenina</taxon>
        <taxon>Tetrahymenidae</taxon>
        <taxon>Tetrahymena</taxon>
    </lineage>
</organism>
<name>Q23WW6_TETTS</name>
<reference evidence="2" key="1">
    <citation type="journal article" date="2006" name="PLoS Biol.">
        <title>Macronuclear genome sequence of the ciliate Tetrahymena thermophila, a model eukaryote.</title>
        <authorList>
            <person name="Eisen J.A."/>
            <person name="Coyne R.S."/>
            <person name="Wu M."/>
            <person name="Wu D."/>
            <person name="Thiagarajan M."/>
            <person name="Wortman J.R."/>
            <person name="Badger J.H."/>
            <person name="Ren Q."/>
            <person name="Amedeo P."/>
            <person name="Jones K.M."/>
            <person name="Tallon L.J."/>
            <person name="Delcher A.L."/>
            <person name="Salzberg S.L."/>
            <person name="Silva J.C."/>
            <person name="Haas B.J."/>
            <person name="Majoros W.H."/>
            <person name="Farzad M."/>
            <person name="Carlton J.M."/>
            <person name="Smith R.K. Jr."/>
            <person name="Garg J."/>
            <person name="Pearlman R.E."/>
            <person name="Karrer K.M."/>
            <person name="Sun L."/>
            <person name="Manning G."/>
            <person name="Elde N.C."/>
            <person name="Turkewitz A.P."/>
            <person name="Asai D.J."/>
            <person name="Wilkes D.E."/>
            <person name="Wang Y."/>
            <person name="Cai H."/>
            <person name="Collins K."/>
            <person name="Stewart B.A."/>
            <person name="Lee S.R."/>
            <person name="Wilamowska K."/>
            <person name="Weinberg Z."/>
            <person name="Ruzzo W.L."/>
            <person name="Wloga D."/>
            <person name="Gaertig J."/>
            <person name="Frankel J."/>
            <person name="Tsao C.-C."/>
            <person name="Gorovsky M.A."/>
            <person name="Keeling P.J."/>
            <person name="Waller R.F."/>
            <person name="Patron N.J."/>
            <person name="Cherry J.M."/>
            <person name="Stover N.A."/>
            <person name="Krieger C.J."/>
            <person name="del Toro C."/>
            <person name="Ryder H.F."/>
            <person name="Williamson S.C."/>
            <person name="Barbeau R.A."/>
            <person name="Hamilton E.P."/>
            <person name="Orias E."/>
        </authorList>
    </citation>
    <scope>NUCLEOTIDE SEQUENCE [LARGE SCALE GENOMIC DNA]</scope>
    <source>
        <strain evidence="2">SB210</strain>
    </source>
</reference>
<dbReference type="AlphaFoldDB" id="Q23WW6"/>
<accession>Q23WW6</accession>
<gene>
    <name evidence="1" type="ORF">TTHERM_00775900</name>
</gene>
<dbReference type="HOGENOM" id="CLU_1800342_0_0_1"/>
<dbReference type="Proteomes" id="UP000009168">
    <property type="component" value="Unassembled WGS sequence"/>
</dbReference>
<dbReference type="EMBL" id="GG662606">
    <property type="protein sequence ID" value="EAS00979.1"/>
    <property type="molecule type" value="Genomic_DNA"/>
</dbReference>
<dbReference type="RefSeq" id="XP_001021224.1">
    <property type="nucleotide sequence ID" value="XM_001021224.1"/>
</dbReference>
<proteinExistence type="predicted"/>
<dbReference type="KEGG" id="tet:TTHERM_00775900"/>
<protein>
    <submittedName>
        <fullName evidence="1">Uncharacterized protein</fullName>
    </submittedName>
</protein>
<evidence type="ECO:0000313" key="2">
    <source>
        <dbReference type="Proteomes" id="UP000009168"/>
    </source>
</evidence>
<sequence length="144" mass="17230">MKLDNIQKEDFNTSKVGFLSSIQFFQDEIKISKEGKFFEQINNFIKQRKFENKYESSFIIMCKKSTSRYQDSVIKVTCCFIVNCCNKENMLFRLPRKERIFLFFQYCNDPDLVPRYSGETNECQKSEKVLNKQITTLQKEHINL</sequence>